<comment type="caution">
    <text evidence="3">The sequence shown here is derived from an EMBL/GenBank/DDBJ whole genome shotgun (WGS) entry which is preliminary data.</text>
</comment>
<protein>
    <submittedName>
        <fullName evidence="3">SAM-dependent methyltransferase</fullName>
    </submittedName>
</protein>
<dbReference type="Gene3D" id="3.40.50.150">
    <property type="entry name" value="Vaccinia Virus protein VP39"/>
    <property type="match status" value="1"/>
</dbReference>
<reference evidence="3 4" key="1">
    <citation type="submission" date="2015-05" db="EMBL/GenBank/DDBJ databases">
        <title>Draft genome sequence of Lampropedia sp. CT6, isolated from the microbial mat of a hot water spring, located at Manikaran, India.</title>
        <authorList>
            <person name="Tripathi C."/>
            <person name="Rani P."/>
            <person name="Mahato N.K."/>
            <person name="Lal R."/>
        </authorList>
    </citation>
    <scope>NUCLEOTIDE SEQUENCE [LARGE SCALE GENOMIC DNA]</scope>
    <source>
        <strain evidence="3 4">CT6</strain>
    </source>
</reference>
<evidence type="ECO:0000313" key="4">
    <source>
        <dbReference type="Proteomes" id="UP000050580"/>
    </source>
</evidence>
<evidence type="ECO:0000256" key="1">
    <source>
        <dbReference type="ARBA" id="ARBA00022679"/>
    </source>
</evidence>
<evidence type="ECO:0000313" key="3">
    <source>
        <dbReference type="EMBL" id="KKW69347.1"/>
    </source>
</evidence>
<keyword evidence="1 3" id="KW-0808">Transferase</keyword>
<dbReference type="SUPFAM" id="SSF53335">
    <property type="entry name" value="S-adenosyl-L-methionine-dependent methyltransferases"/>
    <property type="match status" value="1"/>
</dbReference>
<dbReference type="AlphaFoldDB" id="A0A0U1Q3N3"/>
<sequence>MADGLNAASTHWDDRYSGAAFFYGTAPNDFLAEHHRLLAGPVLSLSEGEGRNAVFLAQRGLDVLGVDLSEVGLRKAEQLAAERGVHIRTLCADLATYTPQAEQFGAVISIFAHLPSSLRQRLYPLVVRSLKPGGIFLLEAYSLDQLPRSTGGPKDADMLMSVDKIRAEWPTLEPLLLRETEREVREGQGHTGLAAVVQFIGRKPA</sequence>
<dbReference type="OrthoDB" id="9786503at2"/>
<dbReference type="STRING" id="1610491.AAV94_00210"/>
<dbReference type="Proteomes" id="UP000050580">
    <property type="component" value="Unassembled WGS sequence"/>
</dbReference>
<name>A0A0U1Q3N3_9BURK</name>
<organism evidence="3 4">
    <name type="scientific">Lampropedia cohaerens</name>
    <dbReference type="NCBI Taxonomy" id="1610491"/>
    <lineage>
        <taxon>Bacteria</taxon>
        <taxon>Pseudomonadati</taxon>
        <taxon>Pseudomonadota</taxon>
        <taxon>Betaproteobacteria</taxon>
        <taxon>Burkholderiales</taxon>
        <taxon>Comamonadaceae</taxon>
        <taxon>Lampropedia</taxon>
    </lineage>
</organism>
<dbReference type="PATRIC" id="fig|1610491.3.peg.44"/>
<evidence type="ECO:0000259" key="2">
    <source>
        <dbReference type="Pfam" id="PF13649"/>
    </source>
</evidence>
<gene>
    <name evidence="3" type="ORF">AAV94_00210</name>
</gene>
<dbReference type="InterPro" id="IPR029063">
    <property type="entry name" value="SAM-dependent_MTases_sf"/>
</dbReference>
<dbReference type="GO" id="GO:0032259">
    <property type="term" value="P:methylation"/>
    <property type="evidence" value="ECO:0007669"/>
    <property type="project" value="UniProtKB-KW"/>
</dbReference>
<dbReference type="PANTHER" id="PTHR43861">
    <property type="entry name" value="TRANS-ACONITATE 2-METHYLTRANSFERASE-RELATED"/>
    <property type="match status" value="1"/>
</dbReference>
<proteinExistence type="predicted"/>
<dbReference type="CDD" id="cd02440">
    <property type="entry name" value="AdoMet_MTases"/>
    <property type="match status" value="1"/>
</dbReference>
<dbReference type="RefSeq" id="WP_046740315.1">
    <property type="nucleotide sequence ID" value="NZ_LBNQ01000005.1"/>
</dbReference>
<dbReference type="Pfam" id="PF13649">
    <property type="entry name" value="Methyltransf_25"/>
    <property type="match status" value="1"/>
</dbReference>
<keyword evidence="4" id="KW-1185">Reference proteome</keyword>
<dbReference type="GO" id="GO:0008168">
    <property type="term" value="F:methyltransferase activity"/>
    <property type="evidence" value="ECO:0007669"/>
    <property type="project" value="UniProtKB-KW"/>
</dbReference>
<dbReference type="EMBL" id="LBNQ01000005">
    <property type="protein sequence ID" value="KKW69347.1"/>
    <property type="molecule type" value="Genomic_DNA"/>
</dbReference>
<keyword evidence="3" id="KW-0489">Methyltransferase</keyword>
<feature type="domain" description="Methyltransferase" evidence="2">
    <location>
        <begin position="42"/>
        <end position="134"/>
    </location>
</feature>
<accession>A0A0U1Q3N3</accession>
<dbReference type="InterPro" id="IPR041698">
    <property type="entry name" value="Methyltransf_25"/>
</dbReference>
<dbReference type="PANTHER" id="PTHR43861:SF3">
    <property type="entry name" value="PUTATIVE (AFU_ORTHOLOGUE AFUA_2G14390)-RELATED"/>
    <property type="match status" value="1"/>
</dbReference>